<dbReference type="RefSeq" id="WP_094206077.1">
    <property type="nucleotide sequence ID" value="NZ_JAGZFQ010000001.1"/>
</dbReference>
<evidence type="ECO:0000313" key="3">
    <source>
        <dbReference type="Proteomes" id="UP000215413"/>
    </source>
</evidence>
<dbReference type="GO" id="GO:0046417">
    <property type="term" value="P:chorismate metabolic process"/>
    <property type="evidence" value="ECO:0007669"/>
    <property type="project" value="InterPro"/>
</dbReference>
<name>A0A233V399_FINMA</name>
<dbReference type="GO" id="GO:0004106">
    <property type="term" value="F:chorismate mutase activity"/>
    <property type="evidence" value="ECO:0007669"/>
    <property type="project" value="InterPro"/>
</dbReference>
<gene>
    <name evidence="2" type="ORF">B9N49_06875</name>
</gene>
<dbReference type="InterPro" id="IPR002701">
    <property type="entry name" value="CM_II_prokaryot"/>
</dbReference>
<dbReference type="PANTHER" id="PTHR38041">
    <property type="entry name" value="CHORISMATE MUTASE"/>
    <property type="match status" value="1"/>
</dbReference>
<dbReference type="AlphaFoldDB" id="A0A233V399"/>
<dbReference type="Proteomes" id="UP000215413">
    <property type="component" value="Unassembled WGS sequence"/>
</dbReference>
<dbReference type="PANTHER" id="PTHR38041:SF1">
    <property type="entry name" value="CHORISMATE MUTASE"/>
    <property type="match status" value="1"/>
</dbReference>
<organism evidence="2 3">
    <name type="scientific">Finegoldia magna</name>
    <name type="common">Peptostreptococcus magnus</name>
    <dbReference type="NCBI Taxonomy" id="1260"/>
    <lineage>
        <taxon>Bacteria</taxon>
        <taxon>Bacillati</taxon>
        <taxon>Bacillota</taxon>
        <taxon>Tissierellia</taxon>
        <taxon>Tissierellales</taxon>
        <taxon>Peptoniphilaceae</taxon>
        <taxon>Finegoldia</taxon>
    </lineage>
</organism>
<dbReference type="InterPro" id="IPR051331">
    <property type="entry name" value="Chorismate_mutase-related"/>
</dbReference>
<protein>
    <submittedName>
        <fullName evidence="2">Chorismate mutase</fullName>
    </submittedName>
</protein>
<dbReference type="SMART" id="SM00830">
    <property type="entry name" value="CM_2"/>
    <property type="match status" value="1"/>
</dbReference>
<dbReference type="EMBL" id="NDYC01000031">
    <property type="protein sequence ID" value="OXZ26878.1"/>
    <property type="molecule type" value="Genomic_DNA"/>
</dbReference>
<dbReference type="PROSITE" id="PS51168">
    <property type="entry name" value="CHORISMATE_MUT_2"/>
    <property type="match status" value="1"/>
</dbReference>
<dbReference type="SUPFAM" id="SSF48600">
    <property type="entry name" value="Chorismate mutase II"/>
    <property type="match status" value="1"/>
</dbReference>
<keyword evidence="1" id="KW-0413">Isomerase</keyword>
<sequence>MERFRKEIDKIDSEIARLLEKRFEICSEIGDFKTKNNIETEDKSREKEIFEKIEQTNLKYRDNIKEVESKILLESKKIQDNLK</sequence>
<proteinExistence type="predicted"/>
<comment type="caution">
    <text evidence="2">The sequence shown here is derived from an EMBL/GenBank/DDBJ whole genome shotgun (WGS) entry which is preliminary data.</text>
</comment>
<evidence type="ECO:0000256" key="1">
    <source>
        <dbReference type="ARBA" id="ARBA00023235"/>
    </source>
</evidence>
<evidence type="ECO:0000313" key="2">
    <source>
        <dbReference type="EMBL" id="OXZ26878.1"/>
    </source>
</evidence>
<dbReference type="Gene3D" id="1.20.59.10">
    <property type="entry name" value="Chorismate mutase"/>
    <property type="match status" value="1"/>
</dbReference>
<reference evidence="3" key="1">
    <citation type="submission" date="2017-04" db="EMBL/GenBank/DDBJ databases">
        <title>Finegoldia magna isolated from orthopedic joint implant-associated infections.</title>
        <authorList>
            <person name="Bjorklund S."/>
            <person name="Bruggemann H."/>
            <person name="Jensen A."/>
            <person name="Hellmark B."/>
            <person name="Soderquist B."/>
        </authorList>
    </citation>
    <scope>NUCLEOTIDE SEQUENCE [LARGE SCALE GENOMIC DNA]</scope>
    <source>
        <strain evidence="3">CCUG 54800</strain>
    </source>
</reference>
<dbReference type="Pfam" id="PF01817">
    <property type="entry name" value="CM_2"/>
    <property type="match status" value="1"/>
</dbReference>
<dbReference type="InterPro" id="IPR036979">
    <property type="entry name" value="CM_dom_sf"/>
</dbReference>
<dbReference type="InterPro" id="IPR036263">
    <property type="entry name" value="Chorismate_II_sf"/>
</dbReference>
<accession>A0A233V399</accession>
<dbReference type="GO" id="GO:0009697">
    <property type="term" value="P:salicylic acid biosynthetic process"/>
    <property type="evidence" value="ECO:0007669"/>
    <property type="project" value="TreeGrafter"/>
</dbReference>